<feature type="signal peptide" evidence="1">
    <location>
        <begin position="1"/>
        <end position="20"/>
    </location>
</feature>
<keyword evidence="1" id="KW-0732">Signal</keyword>
<proteinExistence type="predicted"/>
<feature type="chain" id="PRO_5045440365" evidence="1">
    <location>
        <begin position="21"/>
        <end position="358"/>
    </location>
</feature>
<name>A0ABR7DKD4_9BACT</name>
<protein>
    <submittedName>
        <fullName evidence="2">6-bladed beta-propeller</fullName>
    </submittedName>
</protein>
<comment type="caution">
    <text evidence="2">The sequence shown here is derived from an EMBL/GenBank/DDBJ whole genome shotgun (WGS) entry which is preliminary data.</text>
</comment>
<dbReference type="Proteomes" id="UP000651475">
    <property type="component" value="Unassembled WGS sequence"/>
</dbReference>
<organism evidence="2 3">
    <name type="scientific">Parabacteroides hominis</name>
    <dbReference type="NCBI Taxonomy" id="2763057"/>
    <lineage>
        <taxon>Bacteria</taxon>
        <taxon>Pseudomonadati</taxon>
        <taxon>Bacteroidota</taxon>
        <taxon>Bacteroidia</taxon>
        <taxon>Bacteroidales</taxon>
        <taxon>Tannerellaceae</taxon>
        <taxon>Parabacteroides</taxon>
    </lineage>
</organism>
<evidence type="ECO:0000256" key="1">
    <source>
        <dbReference type="SAM" id="SignalP"/>
    </source>
</evidence>
<keyword evidence="3" id="KW-1185">Reference proteome</keyword>
<evidence type="ECO:0000313" key="3">
    <source>
        <dbReference type="Proteomes" id="UP000651475"/>
    </source>
</evidence>
<dbReference type="RefSeq" id="WP_186928610.1">
    <property type="nucleotide sequence ID" value="NZ_JACOOJ010000004.1"/>
</dbReference>
<dbReference type="Gene3D" id="2.120.10.30">
    <property type="entry name" value="TolB, C-terminal domain"/>
    <property type="match status" value="1"/>
</dbReference>
<sequence>MCATLMNCLLLICLCLTLFSCSEKTQRTDRLFTVDIESGFSKEQGMNISEVADTVEYLELKTPEDLIISRIWDVVQAEDCWLVRSISGISKFTLDGEWIMQIGKKGQGPGEYISLHGFDYDPIHKEVLIADWHQILFYDLYGNYLRNIKIEDEFFYNIAVSDTVFWTTALGIHQEKYLAHAFNRNNDTLSVCLNPNYGIKIKNTDGVYFSHSRWEREFYHYNGNLYLKNRISNDTVFRLDGVKKTPYIAFDMGKYKLPLEYEYWYSAEDNDRYGGNYWGIVSVAEDDRYVFFLAKRRGKHDFDDDDKRYLVYDKTTKTEFTVKGNHGKMLKDDLLGGSAIWPRYPSEFVCSKRRYGRR</sequence>
<dbReference type="Pfam" id="PF17170">
    <property type="entry name" value="DUF5128"/>
    <property type="match status" value="1"/>
</dbReference>
<accession>A0ABR7DKD4</accession>
<gene>
    <name evidence="2" type="ORF">H8S65_03755</name>
</gene>
<dbReference type="EMBL" id="JACOOJ010000004">
    <property type="protein sequence ID" value="MBC5631892.1"/>
    <property type="molecule type" value="Genomic_DNA"/>
</dbReference>
<dbReference type="InterPro" id="IPR011042">
    <property type="entry name" value="6-blade_b-propeller_TolB-like"/>
</dbReference>
<evidence type="ECO:0000313" key="2">
    <source>
        <dbReference type="EMBL" id="MBC5631892.1"/>
    </source>
</evidence>
<reference evidence="2 3" key="1">
    <citation type="submission" date="2020-08" db="EMBL/GenBank/DDBJ databases">
        <title>Genome public.</title>
        <authorList>
            <person name="Liu C."/>
            <person name="Sun Q."/>
        </authorList>
    </citation>
    <scope>NUCLEOTIDE SEQUENCE [LARGE SCALE GENOMIC DNA]</scope>
    <source>
        <strain evidence="2 3">NSJ-79</strain>
    </source>
</reference>